<dbReference type="GO" id="GO:0020037">
    <property type="term" value="F:heme binding"/>
    <property type="evidence" value="ECO:0007669"/>
    <property type="project" value="InterPro"/>
</dbReference>
<reference evidence="6" key="1">
    <citation type="journal article" date="2020" name="Stud. Mycol.">
        <title>101 Dothideomycetes genomes: a test case for predicting lifestyles and emergence of pathogens.</title>
        <authorList>
            <person name="Haridas S."/>
            <person name="Albert R."/>
            <person name="Binder M."/>
            <person name="Bloem J."/>
            <person name="Labutti K."/>
            <person name="Salamov A."/>
            <person name="Andreopoulos B."/>
            <person name="Baker S."/>
            <person name="Barry K."/>
            <person name="Bills G."/>
            <person name="Bluhm B."/>
            <person name="Cannon C."/>
            <person name="Castanera R."/>
            <person name="Culley D."/>
            <person name="Daum C."/>
            <person name="Ezra D."/>
            <person name="Gonzalez J."/>
            <person name="Henrissat B."/>
            <person name="Kuo A."/>
            <person name="Liang C."/>
            <person name="Lipzen A."/>
            <person name="Lutzoni F."/>
            <person name="Magnuson J."/>
            <person name="Mondo S."/>
            <person name="Nolan M."/>
            <person name="Ohm R."/>
            <person name="Pangilinan J."/>
            <person name="Park H.-J."/>
            <person name="Ramirez L."/>
            <person name="Alfaro M."/>
            <person name="Sun H."/>
            <person name="Tritt A."/>
            <person name="Yoshinaga Y."/>
            <person name="Zwiers L.-H."/>
            <person name="Turgeon B."/>
            <person name="Goodwin S."/>
            <person name="Spatafora J."/>
            <person name="Crous P."/>
            <person name="Grigoriev I."/>
        </authorList>
    </citation>
    <scope>NUCLEOTIDE SEQUENCE</scope>
    <source>
        <strain evidence="6">CBS 207.26</strain>
    </source>
</reference>
<evidence type="ECO:0000256" key="3">
    <source>
        <dbReference type="ARBA" id="ARBA00023002"/>
    </source>
</evidence>
<name>A0A6A6DKR4_9PEZI</name>
<dbReference type="InterPro" id="IPR050364">
    <property type="entry name" value="Cytochrome_P450_fung"/>
</dbReference>
<dbReference type="AlphaFoldDB" id="A0A6A6DKR4"/>
<dbReference type="GO" id="GO:0004497">
    <property type="term" value="F:monooxygenase activity"/>
    <property type="evidence" value="ECO:0007669"/>
    <property type="project" value="InterPro"/>
</dbReference>
<gene>
    <name evidence="6" type="ORF">K469DRAFT_673833</name>
</gene>
<dbReference type="CDD" id="cd11065">
    <property type="entry name" value="CYP64-like"/>
    <property type="match status" value="1"/>
</dbReference>
<comment type="similarity">
    <text evidence="1">Belongs to the cytochrome P450 family.</text>
</comment>
<evidence type="ECO:0000256" key="2">
    <source>
        <dbReference type="ARBA" id="ARBA00022723"/>
    </source>
</evidence>
<evidence type="ECO:0000256" key="1">
    <source>
        <dbReference type="ARBA" id="ARBA00010617"/>
    </source>
</evidence>
<dbReference type="OrthoDB" id="1103324at2759"/>
<dbReference type="InterPro" id="IPR036396">
    <property type="entry name" value="Cyt_P450_sf"/>
</dbReference>
<keyword evidence="5" id="KW-0349">Heme</keyword>
<evidence type="ECO:0000256" key="4">
    <source>
        <dbReference type="ARBA" id="ARBA00023004"/>
    </source>
</evidence>
<dbReference type="Proteomes" id="UP000800200">
    <property type="component" value="Unassembled WGS sequence"/>
</dbReference>
<keyword evidence="4 5" id="KW-0408">Iron</keyword>
<dbReference type="PANTHER" id="PTHR46300">
    <property type="entry name" value="P450, PUTATIVE (EUROFUNG)-RELATED-RELATED"/>
    <property type="match status" value="1"/>
</dbReference>
<sequence>MALYVLPTALVAVIVLWYTRTKKIKPPPGYITAPGPKGLPIIGNAHQMTQYPHRQIAKWAREYGEIYKIRLGWNDWYMLTSPDAVKEVLDKQSAYTSSRVPAPVASDALSGGMRFLFMEYGPEWRRLRGISHKLLTPGVSATFKPSQEWEGVLMLEEVLRGMDEEKGLRGNESAYMAVRRYTVSVIMTSTYGRRIPEWECEDVREIYGIMSDFSNVASPGAFLADTIPSLGRLPVSLQWWRKSVKPLFDRQANLWMKFWTSLKTQMETGQAPECFVKQIVESGYEKQGVSELQAAFLAGSLIEAGSETTSASINTALLYLTASPEARKRAYEEISRVVGTSRSPTFEDEENLPYVRAIVKETMRIRPTTNIGTPHYTTAPVTYKNIHIPANSVVAIEQYAIHYDPSLFPEPYKFKPERYLSYPEKAGVYAAGEASKRDHWNFGAGRRICSGLHLAENSMFIVIAKLLWAFDILPPLDEAEREMEVDLSDDAFMPGANTVPKPFRARYVVRSEEVRRTILREFEVAKRDGYTLRGVKVTDEGVEV</sequence>
<dbReference type="PRINTS" id="PR00463">
    <property type="entry name" value="EP450I"/>
</dbReference>
<keyword evidence="2 5" id="KW-0479">Metal-binding</keyword>
<proteinExistence type="inferred from homology"/>
<dbReference type="EMBL" id="ML994663">
    <property type="protein sequence ID" value="KAF2179705.1"/>
    <property type="molecule type" value="Genomic_DNA"/>
</dbReference>
<dbReference type="Pfam" id="PF00067">
    <property type="entry name" value="p450"/>
    <property type="match status" value="1"/>
</dbReference>
<evidence type="ECO:0000256" key="5">
    <source>
        <dbReference type="PIRSR" id="PIRSR602401-1"/>
    </source>
</evidence>
<organism evidence="6 7">
    <name type="scientific">Zopfia rhizophila CBS 207.26</name>
    <dbReference type="NCBI Taxonomy" id="1314779"/>
    <lineage>
        <taxon>Eukaryota</taxon>
        <taxon>Fungi</taxon>
        <taxon>Dikarya</taxon>
        <taxon>Ascomycota</taxon>
        <taxon>Pezizomycotina</taxon>
        <taxon>Dothideomycetes</taxon>
        <taxon>Dothideomycetes incertae sedis</taxon>
        <taxon>Zopfiaceae</taxon>
        <taxon>Zopfia</taxon>
    </lineage>
</organism>
<dbReference type="SUPFAM" id="SSF48264">
    <property type="entry name" value="Cytochrome P450"/>
    <property type="match status" value="1"/>
</dbReference>
<dbReference type="Gene3D" id="1.10.630.10">
    <property type="entry name" value="Cytochrome P450"/>
    <property type="match status" value="1"/>
</dbReference>
<keyword evidence="7" id="KW-1185">Reference proteome</keyword>
<feature type="binding site" description="axial binding residue" evidence="5">
    <location>
        <position position="449"/>
    </location>
    <ligand>
        <name>heme</name>
        <dbReference type="ChEBI" id="CHEBI:30413"/>
    </ligand>
    <ligandPart>
        <name>Fe</name>
        <dbReference type="ChEBI" id="CHEBI:18248"/>
    </ligandPart>
</feature>
<comment type="cofactor">
    <cofactor evidence="5">
        <name>heme</name>
        <dbReference type="ChEBI" id="CHEBI:30413"/>
    </cofactor>
</comment>
<dbReference type="GO" id="GO:0005506">
    <property type="term" value="F:iron ion binding"/>
    <property type="evidence" value="ECO:0007669"/>
    <property type="project" value="InterPro"/>
</dbReference>
<evidence type="ECO:0000313" key="7">
    <source>
        <dbReference type="Proteomes" id="UP000800200"/>
    </source>
</evidence>
<dbReference type="InterPro" id="IPR002401">
    <property type="entry name" value="Cyt_P450_E_grp-I"/>
</dbReference>
<dbReference type="GO" id="GO:0016705">
    <property type="term" value="F:oxidoreductase activity, acting on paired donors, with incorporation or reduction of molecular oxygen"/>
    <property type="evidence" value="ECO:0007669"/>
    <property type="project" value="InterPro"/>
</dbReference>
<accession>A0A6A6DKR4</accession>
<dbReference type="PANTHER" id="PTHR46300:SF11">
    <property type="entry name" value="OXIDOREDUCTASE, PUTATIVE-RELATED"/>
    <property type="match status" value="1"/>
</dbReference>
<evidence type="ECO:0000313" key="6">
    <source>
        <dbReference type="EMBL" id="KAF2179705.1"/>
    </source>
</evidence>
<protein>
    <submittedName>
        <fullName evidence="6">Cytochrome P450</fullName>
    </submittedName>
</protein>
<dbReference type="PRINTS" id="PR00385">
    <property type="entry name" value="P450"/>
</dbReference>
<dbReference type="InterPro" id="IPR001128">
    <property type="entry name" value="Cyt_P450"/>
</dbReference>
<keyword evidence="3" id="KW-0560">Oxidoreductase</keyword>